<dbReference type="InterPro" id="IPR013517">
    <property type="entry name" value="FG-GAP"/>
</dbReference>
<dbReference type="Gene3D" id="2.40.10.410">
    <property type="entry name" value="FlgT, C-terminal domain"/>
    <property type="match status" value="1"/>
</dbReference>
<dbReference type="SUPFAM" id="SSF69318">
    <property type="entry name" value="Integrin alpha N-terminal domain"/>
    <property type="match status" value="1"/>
</dbReference>
<dbReference type="EMBL" id="UOGH01000083">
    <property type="protein sequence ID" value="VAX28326.1"/>
    <property type="molecule type" value="Genomic_DNA"/>
</dbReference>
<dbReference type="InterPro" id="IPR038165">
    <property type="entry name" value="FlgT_C_sf"/>
</dbReference>
<keyword evidence="1" id="KW-0732">Signal</keyword>
<accession>A0A3B1CCV6</accession>
<sequence length="574" mass="64293">MGNNMSIDRRNISSMSYAGHTLSAICVVCCLFFVLAFSFNADAEDSPLTTLVEKTVSFVKPMSGDVISVNDDVVRIGLGARDGLLKGMRLKVLRRGEFFYHPVTKEPIGRAEEPVGTIEVLQVEEGAAVCKVIDGEVKSGDITRISASKKRLFFYQEESVDYYLGDAYYNGLKESGIFEIVSAPVGQLNTEKLLRIAASEKADLVLLLGSENSREKTYLKQRLLWPDGVILSEDSLYIPPAFLSELRFGSELLSDMQNEPLISYDLPFNAQLISTGDIDGDGRTDLVISAGDGIYVYSYDIETAFLYHLKRNYSGTIIRMDMFDIDTDGKDEIFLTAISSNHEAVKSYIYKLNDRKLEILWKTDGFIRVADGRILYQKYSRSKGYSGPLILINLHEGFRMEDTSRAFGGFDIYDFVTLKDKEGRTVYMAMDDDNYLELINGKGVAFWRSAENLGGFVREYTTESSSSDADGVIWHLNDRMVKRNNEVVVIKRNALIGRALGYKRSQLRRYSYSGTTVDESTLIDKISGNLLDYSIFGNKVAVLSKPLLGIKPANILRGKTPMVTILQIYSIKGR</sequence>
<organism evidence="2">
    <name type="scientific">hydrothermal vent metagenome</name>
    <dbReference type="NCBI Taxonomy" id="652676"/>
    <lineage>
        <taxon>unclassified sequences</taxon>
        <taxon>metagenomes</taxon>
        <taxon>ecological metagenomes</taxon>
    </lineage>
</organism>
<evidence type="ECO:0000256" key="1">
    <source>
        <dbReference type="ARBA" id="ARBA00022729"/>
    </source>
</evidence>
<dbReference type="AlphaFoldDB" id="A0A3B1CCV6"/>
<evidence type="ECO:0008006" key="3">
    <source>
        <dbReference type="Google" id="ProtNLM"/>
    </source>
</evidence>
<protein>
    <recommendedName>
        <fullName evidence="3">VCBS repeat-containing protein</fullName>
    </recommendedName>
</protein>
<reference evidence="2" key="1">
    <citation type="submission" date="2018-06" db="EMBL/GenBank/DDBJ databases">
        <authorList>
            <person name="Zhirakovskaya E."/>
        </authorList>
    </citation>
    <scope>NUCLEOTIDE SEQUENCE</scope>
</reference>
<proteinExistence type="predicted"/>
<dbReference type="Pfam" id="PF01839">
    <property type="entry name" value="FG-GAP"/>
    <property type="match status" value="1"/>
</dbReference>
<evidence type="ECO:0000313" key="2">
    <source>
        <dbReference type="EMBL" id="VAX28326.1"/>
    </source>
</evidence>
<gene>
    <name evidence="2" type="ORF">MNBD_NITROSPIRAE02-1399</name>
</gene>
<dbReference type="InterPro" id="IPR028994">
    <property type="entry name" value="Integrin_alpha_N"/>
</dbReference>
<name>A0A3B1CCV6_9ZZZZ</name>